<dbReference type="Pfam" id="PF13531">
    <property type="entry name" value="SBP_bac_11"/>
    <property type="match status" value="1"/>
</dbReference>
<proteinExistence type="inferred from homology"/>
<dbReference type="PIRSF" id="PIRSF004846">
    <property type="entry name" value="ModA"/>
    <property type="match status" value="1"/>
</dbReference>
<protein>
    <submittedName>
        <fullName evidence="5">Molybdate ABC transporter substrate-binding protein</fullName>
    </submittedName>
</protein>
<keyword evidence="2" id="KW-0479">Metal-binding</keyword>
<reference evidence="5 6" key="1">
    <citation type="submission" date="2020-10" db="EMBL/GenBank/DDBJ databases">
        <title>Novel species in genus Corynebacterium.</title>
        <authorList>
            <person name="Zhang G."/>
        </authorList>
    </citation>
    <scope>NUCLEOTIDE SEQUENCE [LARGE SCALE GENOMIC DNA]</scope>
    <source>
        <strain evidence="5 6">DSM 45110</strain>
    </source>
</reference>
<evidence type="ECO:0000256" key="2">
    <source>
        <dbReference type="ARBA" id="ARBA00022723"/>
    </source>
</evidence>
<dbReference type="RefSeq" id="WP_194555765.1">
    <property type="nucleotide sequence ID" value="NZ_JADKMY010000001.1"/>
</dbReference>
<dbReference type="Gene3D" id="3.40.190.10">
    <property type="entry name" value="Periplasmic binding protein-like II"/>
    <property type="match status" value="2"/>
</dbReference>
<dbReference type="NCBIfam" id="TIGR01256">
    <property type="entry name" value="modA"/>
    <property type="match status" value="1"/>
</dbReference>
<dbReference type="PROSITE" id="PS51257">
    <property type="entry name" value="PROKAR_LIPOPROTEIN"/>
    <property type="match status" value="1"/>
</dbReference>
<evidence type="ECO:0000256" key="4">
    <source>
        <dbReference type="SAM" id="SignalP"/>
    </source>
</evidence>
<comment type="caution">
    <text evidence="5">The sequence shown here is derived from an EMBL/GenBank/DDBJ whole genome shotgun (WGS) entry which is preliminary data.</text>
</comment>
<keyword evidence="6" id="KW-1185">Reference proteome</keyword>
<dbReference type="SUPFAM" id="SSF53850">
    <property type="entry name" value="Periplasmic binding protein-like II"/>
    <property type="match status" value="1"/>
</dbReference>
<dbReference type="InterPro" id="IPR050682">
    <property type="entry name" value="ModA/WtpA"/>
</dbReference>
<dbReference type="PANTHER" id="PTHR30632">
    <property type="entry name" value="MOLYBDATE-BINDING PERIPLASMIC PROTEIN"/>
    <property type="match status" value="1"/>
</dbReference>
<dbReference type="Proteomes" id="UP000635902">
    <property type="component" value="Unassembled WGS sequence"/>
</dbReference>
<comment type="similarity">
    <text evidence="1">Belongs to the bacterial solute-binding protein ModA family.</text>
</comment>
<dbReference type="PANTHER" id="PTHR30632:SF0">
    <property type="entry name" value="SULFATE-BINDING PROTEIN"/>
    <property type="match status" value="1"/>
</dbReference>
<evidence type="ECO:0000256" key="1">
    <source>
        <dbReference type="ARBA" id="ARBA00009175"/>
    </source>
</evidence>
<dbReference type="InterPro" id="IPR005950">
    <property type="entry name" value="ModA"/>
</dbReference>
<sequence>MKKTGVLICAALLTIALSSCAKEPESTAPAASDVQVFAAASMKPVAEELSEAFRQDHEGAELVFNFGGSSDLVRQIEQGAPADLLISADNKNMDKALAGEDFQGSVPTVIATNRLVLALPSGNPAHISSLQDLPGKQVAICAREVPCGTIAHQVLDEHELDLDNPSEEANVADVATKISTGEVDAGFVYSTDARALSNKGVTSMDIEGVKPNNYPEALTVQGKDNPTAVAFAEWLRGEKAQRILADHGFGPAK</sequence>
<accession>A0ABR9ZHJ4</accession>
<feature type="chain" id="PRO_5047525006" evidence="4">
    <location>
        <begin position="22"/>
        <end position="253"/>
    </location>
</feature>
<keyword evidence="3 4" id="KW-0732">Signal</keyword>
<feature type="signal peptide" evidence="4">
    <location>
        <begin position="1"/>
        <end position="21"/>
    </location>
</feature>
<dbReference type="EMBL" id="JADKMY010000001">
    <property type="protein sequence ID" value="MBF4552895.1"/>
    <property type="molecule type" value="Genomic_DNA"/>
</dbReference>
<name>A0ABR9ZHJ4_9CORY</name>
<evidence type="ECO:0000313" key="5">
    <source>
        <dbReference type="EMBL" id="MBF4552895.1"/>
    </source>
</evidence>
<organism evidence="5 6">
    <name type="scientific">Corynebacterium suicordis DSM 45110</name>
    <dbReference type="NCBI Taxonomy" id="1121369"/>
    <lineage>
        <taxon>Bacteria</taxon>
        <taxon>Bacillati</taxon>
        <taxon>Actinomycetota</taxon>
        <taxon>Actinomycetes</taxon>
        <taxon>Mycobacteriales</taxon>
        <taxon>Corynebacteriaceae</taxon>
        <taxon>Corynebacterium</taxon>
    </lineage>
</organism>
<evidence type="ECO:0000313" key="6">
    <source>
        <dbReference type="Proteomes" id="UP000635902"/>
    </source>
</evidence>
<evidence type="ECO:0000256" key="3">
    <source>
        <dbReference type="ARBA" id="ARBA00022729"/>
    </source>
</evidence>
<gene>
    <name evidence="5" type="primary">modA</name>
    <name evidence="5" type="ORF">IRY30_02210</name>
</gene>